<reference evidence="1 2" key="1">
    <citation type="submission" date="2023-07" db="EMBL/GenBank/DDBJ databases">
        <title>Genomic Encyclopedia of Type Strains, Phase IV (KMG-IV): sequencing the most valuable type-strain genomes for metagenomic binning, comparative biology and taxonomic classification.</title>
        <authorList>
            <person name="Goeker M."/>
        </authorList>
    </citation>
    <scope>NUCLEOTIDE SEQUENCE [LARGE SCALE GENOMIC DNA]</scope>
    <source>
        <strain evidence="1 2">DSM 23494</strain>
    </source>
</reference>
<dbReference type="NCBIfam" id="NF041642">
    <property type="entry name" value="RAxF_45"/>
    <property type="match status" value="1"/>
</dbReference>
<accession>A0ABU0AJR9</accession>
<organism evidence="1 2">
    <name type="scientific">Cytobacillus purgationiresistens</name>
    <dbReference type="NCBI Taxonomy" id="863449"/>
    <lineage>
        <taxon>Bacteria</taxon>
        <taxon>Bacillati</taxon>
        <taxon>Bacillota</taxon>
        <taxon>Bacilli</taxon>
        <taxon>Bacillales</taxon>
        <taxon>Bacillaceae</taxon>
        <taxon>Cytobacillus</taxon>
    </lineage>
</organism>
<dbReference type="RefSeq" id="WP_307476709.1">
    <property type="nucleotide sequence ID" value="NZ_JAUSUB010000015.1"/>
</dbReference>
<name>A0ABU0AJR9_9BACI</name>
<protein>
    <submittedName>
        <fullName evidence="1">Uncharacterized protein</fullName>
    </submittedName>
</protein>
<dbReference type="Proteomes" id="UP001238088">
    <property type="component" value="Unassembled WGS sequence"/>
</dbReference>
<gene>
    <name evidence="1" type="ORF">J2S17_003397</name>
</gene>
<evidence type="ECO:0000313" key="1">
    <source>
        <dbReference type="EMBL" id="MDQ0271509.1"/>
    </source>
</evidence>
<dbReference type="EMBL" id="JAUSUB010000015">
    <property type="protein sequence ID" value="MDQ0271509.1"/>
    <property type="molecule type" value="Genomic_DNA"/>
</dbReference>
<proteinExistence type="predicted"/>
<keyword evidence="2" id="KW-1185">Reference proteome</keyword>
<sequence length="41" mass="4665">MSGAVLAREEWIEHLTIFRAIFHEVAVNGTSMPFLAISYEK</sequence>
<dbReference type="InterPro" id="IPR048146">
    <property type="entry name" value="RAxF_45-like"/>
</dbReference>
<comment type="caution">
    <text evidence="1">The sequence shown here is derived from an EMBL/GenBank/DDBJ whole genome shotgun (WGS) entry which is preliminary data.</text>
</comment>
<evidence type="ECO:0000313" key="2">
    <source>
        <dbReference type="Proteomes" id="UP001238088"/>
    </source>
</evidence>